<dbReference type="AlphaFoldDB" id="A0A6I6IPA8"/>
<dbReference type="Proteomes" id="UP000428330">
    <property type="component" value="Chromosome"/>
</dbReference>
<dbReference type="RefSeq" id="WP_157706586.1">
    <property type="nucleotide sequence ID" value="NZ_CP034348.1"/>
</dbReference>
<sequence>MRGAWTAAACYFAAVFALGFALGTVRVLLLLPVLGEGLAVLLELPIMLAFSWWIAGRIIAWLDVAPAVLPRIIMGGGAFALLMLAELMLATQGFGRSLTEHFAHYLTLPGAVGLAGQGVFGAIPLLRLGRDRG</sequence>
<evidence type="ECO:0000256" key="1">
    <source>
        <dbReference type="SAM" id="Phobius"/>
    </source>
</evidence>
<feature type="transmembrane region" description="Helical" evidence="1">
    <location>
        <begin position="39"/>
        <end position="60"/>
    </location>
</feature>
<evidence type="ECO:0000313" key="3">
    <source>
        <dbReference type="Proteomes" id="UP000428330"/>
    </source>
</evidence>
<evidence type="ECO:0000313" key="2">
    <source>
        <dbReference type="EMBL" id="QGX97954.1"/>
    </source>
</evidence>
<gene>
    <name evidence="2" type="ORF">EI983_06560</name>
</gene>
<feature type="transmembrane region" description="Helical" evidence="1">
    <location>
        <begin position="102"/>
        <end position="126"/>
    </location>
</feature>
<proteinExistence type="predicted"/>
<keyword evidence="1" id="KW-0812">Transmembrane</keyword>
<reference evidence="3" key="1">
    <citation type="submission" date="2018-12" db="EMBL/GenBank/DDBJ databases">
        <title>Complete genome sequence of Roseovarius sp. MME-070.</title>
        <authorList>
            <person name="Nam Y.-D."/>
            <person name="Kang J."/>
            <person name="Chung W.-H."/>
            <person name="Park Y.S."/>
        </authorList>
    </citation>
    <scope>NUCLEOTIDE SEQUENCE [LARGE SCALE GENOMIC DNA]</scope>
    <source>
        <strain evidence="3">MME-070</strain>
    </source>
</reference>
<accession>A0A6I6IPA8</accession>
<dbReference type="OrthoDB" id="7877055at2"/>
<feature type="transmembrane region" description="Helical" evidence="1">
    <location>
        <begin position="72"/>
        <end position="90"/>
    </location>
</feature>
<protein>
    <submittedName>
        <fullName evidence="2">Uncharacterized protein</fullName>
    </submittedName>
</protein>
<keyword evidence="1" id="KW-1133">Transmembrane helix</keyword>
<dbReference type="EMBL" id="CP034348">
    <property type="protein sequence ID" value="QGX97954.1"/>
    <property type="molecule type" value="Genomic_DNA"/>
</dbReference>
<keyword evidence="3" id="KW-1185">Reference proteome</keyword>
<keyword evidence="1" id="KW-0472">Membrane</keyword>
<dbReference type="KEGG" id="rom:EI983_06560"/>
<organism evidence="2 3">
    <name type="scientific">Roseovarius faecimaris</name>
    <dbReference type="NCBI Taxonomy" id="2494550"/>
    <lineage>
        <taxon>Bacteria</taxon>
        <taxon>Pseudomonadati</taxon>
        <taxon>Pseudomonadota</taxon>
        <taxon>Alphaproteobacteria</taxon>
        <taxon>Rhodobacterales</taxon>
        <taxon>Roseobacteraceae</taxon>
        <taxon>Roseovarius</taxon>
    </lineage>
</organism>
<name>A0A6I6IPA8_9RHOB</name>